<name>A0A182J9D4_ANOAO</name>
<dbReference type="PANTHER" id="PTHR13507">
    <property type="entry name" value="PRKR-INTERACTING PROTEIN 1"/>
    <property type="match status" value="1"/>
</dbReference>
<feature type="region of interest" description="Disordered" evidence="1">
    <location>
        <begin position="89"/>
        <end position="108"/>
    </location>
</feature>
<feature type="region of interest" description="Disordered" evidence="1">
    <location>
        <begin position="113"/>
        <end position="254"/>
    </location>
</feature>
<feature type="compositionally biased region" description="Acidic residues" evidence="1">
    <location>
        <begin position="160"/>
        <end position="169"/>
    </location>
</feature>
<dbReference type="EnsemblMetazoa" id="AATE013853-RA">
    <property type="protein sequence ID" value="AATE013853-PA.1"/>
    <property type="gene ID" value="AATE013853"/>
</dbReference>
<dbReference type="GO" id="GO:0004860">
    <property type="term" value="F:protein kinase inhibitor activity"/>
    <property type="evidence" value="ECO:0007669"/>
    <property type="project" value="TreeGrafter"/>
</dbReference>
<dbReference type="GO" id="GO:0019901">
    <property type="term" value="F:protein kinase binding"/>
    <property type="evidence" value="ECO:0007669"/>
    <property type="project" value="TreeGrafter"/>
</dbReference>
<protein>
    <recommendedName>
        <fullName evidence="3">PRKR-interacting protein 1</fullName>
    </recommendedName>
</protein>
<sequence length="254" mass="28256">MEIRNEVKPSGKEVEKKKFVVRNAADVQRAKLEKLMKNPDKPVVIPAPARNRDFSNAIPSFVRNVMGSSAGAGSGEFHVYRHLRRKEYARQKQIQEKSRSELLDDAFQDKLEQNRKAAEERTSKKRAKRLKKKAKQKAHGGKKPKLTTTEEEPSSSSPSESDDAPDEAQVDTAGEDAQNSCTDGKDSAEQGNVTNDTSKDDDEPKDENVGSTSKPVMSSKDDEADQSNSTEEQSADTNKSEQDKDETRNENESN</sequence>
<dbReference type="Pfam" id="PF06658">
    <property type="entry name" value="DUF1168"/>
    <property type="match status" value="1"/>
</dbReference>
<feature type="compositionally biased region" description="Polar residues" evidence="1">
    <location>
        <begin position="226"/>
        <end position="237"/>
    </location>
</feature>
<evidence type="ECO:0000313" key="2">
    <source>
        <dbReference type="EnsemblMetazoa" id="AATE013853-PA.1"/>
    </source>
</evidence>
<organism evidence="2">
    <name type="scientific">Anopheles atroparvus</name>
    <name type="common">European mosquito</name>
    <dbReference type="NCBI Taxonomy" id="41427"/>
    <lineage>
        <taxon>Eukaryota</taxon>
        <taxon>Metazoa</taxon>
        <taxon>Ecdysozoa</taxon>
        <taxon>Arthropoda</taxon>
        <taxon>Hexapoda</taxon>
        <taxon>Insecta</taxon>
        <taxon>Pterygota</taxon>
        <taxon>Neoptera</taxon>
        <taxon>Endopterygota</taxon>
        <taxon>Diptera</taxon>
        <taxon>Nematocera</taxon>
        <taxon>Culicoidea</taxon>
        <taxon>Culicidae</taxon>
        <taxon>Anophelinae</taxon>
        <taxon>Anopheles</taxon>
    </lineage>
</organism>
<dbReference type="GO" id="GO:0003725">
    <property type="term" value="F:double-stranded RNA binding"/>
    <property type="evidence" value="ECO:0007669"/>
    <property type="project" value="InterPro"/>
</dbReference>
<dbReference type="VEuPathDB" id="VectorBase:AATE013853"/>
<dbReference type="InterPro" id="IPR009548">
    <property type="entry name" value="Prkrip1"/>
</dbReference>
<feature type="compositionally biased region" description="Basic residues" evidence="1">
    <location>
        <begin position="123"/>
        <end position="145"/>
    </location>
</feature>
<dbReference type="GO" id="GO:0005730">
    <property type="term" value="C:nucleolus"/>
    <property type="evidence" value="ECO:0007669"/>
    <property type="project" value="TreeGrafter"/>
</dbReference>
<evidence type="ECO:0008006" key="3">
    <source>
        <dbReference type="Google" id="ProtNLM"/>
    </source>
</evidence>
<reference evidence="2" key="1">
    <citation type="submission" date="2022-08" db="UniProtKB">
        <authorList>
            <consortium name="EnsemblMetazoa"/>
        </authorList>
    </citation>
    <scope>IDENTIFICATION</scope>
    <source>
        <strain evidence="2">EBRO</strain>
    </source>
</reference>
<proteinExistence type="predicted"/>
<feature type="compositionally biased region" description="Basic and acidic residues" evidence="1">
    <location>
        <begin position="238"/>
        <end position="254"/>
    </location>
</feature>
<dbReference type="STRING" id="41427.A0A182J9D4"/>
<dbReference type="AlphaFoldDB" id="A0A182J9D4"/>
<accession>A0A182J9D4</accession>
<dbReference type="PANTHER" id="PTHR13507:SF0">
    <property type="entry name" value="PRKR-INTERACTING PROTEIN 1"/>
    <property type="match status" value="1"/>
</dbReference>
<feature type="compositionally biased region" description="Basic and acidic residues" evidence="1">
    <location>
        <begin position="113"/>
        <end position="122"/>
    </location>
</feature>
<evidence type="ECO:0000256" key="1">
    <source>
        <dbReference type="SAM" id="MobiDB-lite"/>
    </source>
</evidence>